<keyword evidence="2" id="KW-0349">Heme</keyword>
<gene>
    <name evidence="8" type="primary">cobG</name>
    <name evidence="8" type="ORF">FPZ08_01600</name>
</gene>
<dbReference type="InterPro" id="IPR005117">
    <property type="entry name" value="NiRdtase/SiRdtase_haem-b_fer"/>
</dbReference>
<organism evidence="8 9">
    <name type="scientific">Devosia ginsengisoli</name>
    <dbReference type="NCBI Taxonomy" id="400770"/>
    <lineage>
        <taxon>Bacteria</taxon>
        <taxon>Pseudomonadati</taxon>
        <taxon>Pseudomonadota</taxon>
        <taxon>Alphaproteobacteria</taxon>
        <taxon>Hyphomicrobiales</taxon>
        <taxon>Devosiaceae</taxon>
        <taxon>Devosia</taxon>
    </lineage>
</organism>
<feature type="domain" description="Nitrite/Sulfite reductase ferredoxin-like" evidence="7">
    <location>
        <begin position="21"/>
        <end position="86"/>
    </location>
</feature>
<sequence length="384" mass="39138">MALILPIAASRRGACPSLDAPMQTGDGLLARLRIRGGRLTPAQLTRIAALAAEHGNGLVEITARGNLQVRGLTPASAAPFARAIEAVVTIERGLVVETPPLAGDDPTEIDDPRPLAASIRAAATLLSARLGPKVTVIVDGNGKLNLSPLKADIRLAAIGSGQWACSVGGRSDVILRNDALMITLRHLRQIADLGLAARATDLPGAAAKPHRAQSISPIGTLALRDQTATGIALPFGSSDHAALAALAEAATRHGITEFRLAPHHALLAIGAPPAFVAEAAALGFVTAPDDNRTRISACIGSDGCASGHIPARAVAAQLAPHLAPDTTLHVSGCVKGCAHPRRADVTLVGSADGYGLVIAGMAGDTPQALLHADQLESALAHRQG</sequence>
<dbReference type="GO" id="GO:0046872">
    <property type="term" value="F:metal ion binding"/>
    <property type="evidence" value="ECO:0007669"/>
    <property type="project" value="UniProtKB-KW"/>
</dbReference>
<dbReference type="PANTHER" id="PTHR32439">
    <property type="entry name" value="FERREDOXIN--NITRITE REDUCTASE, CHLOROPLASTIC"/>
    <property type="match status" value="1"/>
</dbReference>
<dbReference type="InterPro" id="IPR045854">
    <property type="entry name" value="NO2/SO3_Rdtase_4Fe4S_sf"/>
</dbReference>
<dbReference type="GO" id="GO:0020037">
    <property type="term" value="F:heme binding"/>
    <property type="evidence" value="ECO:0007669"/>
    <property type="project" value="InterPro"/>
</dbReference>
<keyword evidence="4 8" id="KW-0560">Oxidoreductase</keyword>
<evidence type="ECO:0000259" key="7">
    <source>
        <dbReference type="Pfam" id="PF03460"/>
    </source>
</evidence>
<dbReference type="OrthoDB" id="7459360at2"/>
<dbReference type="EC" id="1.14.13.83" evidence="8"/>
<dbReference type="Pfam" id="PF03460">
    <property type="entry name" value="NIR_SIR_ferr"/>
    <property type="match status" value="1"/>
</dbReference>
<evidence type="ECO:0000256" key="3">
    <source>
        <dbReference type="ARBA" id="ARBA00022723"/>
    </source>
</evidence>
<keyword evidence="6" id="KW-0411">Iron-sulfur</keyword>
<dbReference type="RefSeq" id="WP_146288367.1">
    <property type="nucleotide sequence ID" value="NZ_CP042304.1"/>
</dbReference>
<dbReference type="Proteomes" id="UP000315364">
    <property type="component" value="Chromosome"/>
</dbReference>
<keyword evidence="1" id="KW-0004">4Fe-4S</keyword>
<dbReference type="SUPFAM" id="SSF56014">
    <property type="entry name" value="Nitrite and sulphite reductase 4Fe-4S domain-like"/>
    <property type="match status" value="1"/>
</dbReference>
<evidence type="ECO:0000256" key="5">
    <source>
        <dbReference type="ARBA" id="ARBA00023004"/>
    </source>
</evidence>
<dbReference type="InterPro" id="IPR051329">
    <property type="entry name" value="NIR_SIR_4Fe-4S"/>
</dbReference>
<dbReference type="SUPFAM" id="SSF55124">
    <property type="entry name" value="Nitrite/Sulfite reductase N-terminal domain-like"/>
    <property type="match status" value="2"/>
</dbReference>
<dbReference type="InterPro" id="IPR012798">
    <property type="entry name" value="Cbl_synth_CobG-like"/>
</dbReference>
<keyword evidence="9" id="KW-1185">Reference proteome</keyword>
<reference evidence="8 9" key="1">
    <citation type="submission" date="2019-07" db="EMBL/GenBank/DDBJ databases">
        <title>Full genome sequence of Devosia sp. Gsoil 520.</title>
        <authorList>
            <person name="Im W.-T."/>
        </authorList>
    </citation>
    <scope>NUCLEOTIDE SEQUENCE [LARGE SCALE GENOMIC DNA]</scope>
    <source>
        <strain evidence="8 9">Gsoil 520</strain>
    </source>
</reference>
<evidence type="ECO:0000256" key="2">
    <source>
        <dbReference type="ARBA" id="ARBA00022617"/>
    </source>
</evidence>
<evidence type="ECO:0000256" key="1">
    <source>
        <dbReference type="ARBA" id="ARBA00022485"/>
    </source>
</evidence>
<evidence type="ECO:0000256" key="4">
    <source>
        <dbReference type="ARBA" id="ARBA00023002"/>
    </source>
</evidence>
<name>A0A5B8LNC0_9HYPH</name>
<dbReference type="InterPro" id="IPR036136">
    <property type="entry name" value="Nit/Sulf_reduc_fer-like_dom_sf"/>
</dbReference>
<accession>A0A5B8LNC0</accession>
<dbReference type="Gene3D" id="3.90.480.20">
    <property type="match status" value="1"/>
</dbReference>
<dbReference type="NCBIfam" id="TIGR02435">
    <property type="entry name" value="CobG"/>
    <property type="match status" value="1"/>
</dbReference>
<evidence type="ECO:0000313" key="9">
    <source>
        <dbReference type="Proteomes" id="UP000315364"/>
    </source>
</evidence>
<dbReference type="GO" id="GO:0051539">
    <property type="term" value="F:4 iron, 4 sulfur cluster binding"/>
    <property type="evidence" value="ECO:0007669"/>
    <property type="project" value="UniProtKB-KW"/>
</dbReference>
<dbReference type="EMBL" id="CP042304">
    <property type="protein sequence ID" value="QDZ09556.1"/>
    <property type="molecule type" value="Genomic_DNA"/>
</dbReference>
<protein>
    <submittedName>
        <fullName evidence="8">Precorrin-3B synthase</fullName>
        <ecNumber evidence="8">1.14.13.83</ecNumber>
    </submittedName>
</protein>
<proteinExistence type="predicted"/>
<dbReference type="PROSITE" id="PS00365">
    <property type="entry name" value="NIR_SIR"/>
    <property type="match status" value="1"/>
</dbReference>
<dbReference type="InterPro" id="IPR006066">
    <property type="entry name" value="NO2/SO3_Rdtase_FeS/sirohaem_BS"/>
</dbReference>
<keyword evidence="3" id="KW-0479">Metal-binding</keyword>
<dbReference type="KEGG" id="dea:FPZ08_01600"/>
<dbReference type="AlphaFoldDB" id="A0A5B8LNC0"/>
<dbReference type="Gene3D" id="3.30.413.10">
    <property type="entry name" value="Sulfite Reductase Hemoprotein, domain 1"/>
    <property type="match status" value="1"/>
</dbReference>
<keyword evidence="5" id="KW-0408">Iron</keyword>
<dbReference type="GO" id="GO:0043818">
    <property type="term" value="F:precorrin-3B synthase activity"/>
    <property type="evidence" value="ECO:0007669"/>
    <property type="project" value="UniProtKB-EC"/>
</dbReference>
<evidence type="ECO:0000313" key="8">
    <source>
        <dbReference type="EMBL" id="QDZ09556.1"/>
    </source>
</evidence>
<evidence type="ECO:0000256" key="6">
    <source>
        <dbReference type="ARBA" id="ARBA00023014"/>
    </source>
</evidence>
<dbReference type="PANTHER" id="PTHR32439:SF9">
    <property type="entry name" value="BLR3264 PROTEIN"/>
    <property type="match status" value="1"/>
</dbReference>